<keyword evidence="7 9" id="KW-0139">CF(1)</keyword>
<name>A0A401UGD0_9CLOT</name>
<keyword evidence="3 9" id="KW-0813">Transport</keyword>
<feature type="domain" description="ATP synthase epsilon subunit C-terminal" evidence="11">
    <location>
        <begin position="88"/>
        <end position="131"/>
    </location>
</feature>
<comment type="subunit">
    <text evidence="9 10">F-type ATPases have 2 components, CF(1) - the catalytic core - and CF(0) - the membrane proton channel. CF(1) has five subunits: alpha(3), beta(3), gamma(1), delta(1), epsilon(1). CF(0) has three main subunits: a, b and c.</text>
</comment>
<evidence type="ECO:0000256" key="6">
    <source>
        <dbReference type="ARBA" id="ARBA00023136"/>
    </source>
</evidence>
<evidence type="ECO:0000256" key="4">
    <source>
        <dbReference type="ARBA" id="ARBA00022475"/>
    </source>
</evidence>
<dbReference type="Gene3D" id="1.20.5.440">
    <property type="entry name" value="ATP synthase delta/epsilon subunit, C-terminal domain"/>
    <property type="match status" value="1"/>
</dbReference>
<accession>A0A401UGD0</accession>
<comment type="function">
    <text evidence="9">Produces ATP from ADP in the presence of a proton gradient across the membrane.</text>
</comment>
<evidence type="ECO:0000256" key="2">
    <source>
        <dbReference type="ARBA" id="ARBA00005712"/>
    </source>
</evidence>
<reference evidence="13 14" key="1">
    <citation type="submission" date="2018-11" db="EMBL/GenBank/DDBJ databases">
        <title>Genome sequencing and assembly of Clostridium tagluense strain A121.</title>
        <authorList>
            <person name="Murakami T."/>
            <person name="Segawa T."/>
            <person name="Shcherbakova V.A."/>
            <person name="Mori H."/>
            <person name="Yoshimura Y."/>
        </authorList>
    </citation>
    <scope>NUCLEOTIDE SEQUENCE [LARGE SCALE GENOMIC DNA]</scope>
    <source>
        <strain evidence="13 14">A121</strain>
    </source>
</reference>
<comment type="caution">
    <text evidence="13">The sequence shown here is derived from an EMBL/GenBank/DDBJ whole genome shotgun (WGS) entry which is preliminary data.</text>
</comment>
<dbReference type="Gene3D" id="2.60.15.10">
    <property type="entry name" value="F0F1 ATP synthase delta/epsilon subunit, N-terminal"/>
    <property type="match status" value="1"/>
</dbReference>
<evidence type="ECO:0000259" key="12">
    <source>
        <dbReference type="Pfam" id="PF02823"/>
    </source>
</evidence>
<dbReference type="InterPro" id="IPR020547">
    <property type="entry name" value="ATP_synth_F1_esu_C"/>
</dbReference>
<evidence type="ECO:0000256" key="9">
    <source>
        <dbReference type="HAMAP-Rule" id="MF_00530"/>
    </source>
</evidence>
<evidence type="ECO:0000256" key="3">
    <source>
        <dbReference type="ARBA" id="ARBA00022448"/>
    </source>
</evidence>
<keyword evidence="6 9" id="KW-0472">Membrane</keyword>
<feature type="domain" description="ATP synthase F1 complex delta/epsilon subunit N-terminal" evidence="12">
    <location>
        <begin position="5"/>
        <end position="82"/>
    </location>
</feature>
<dbReference type="AlphaFoldDB" id="A0A401UGD0"/>
<keyword evidence="8 9" id="KW-0066">ATP synthesis</keyword>
<evidence type="ECO:0000259" key="11">
    <source>
        <dbReference type="Pfam" id="PF00401"/>
    </source>
</evidence>
<keyword evidence="4 9" id="KW-1003">Cell membrane</keyword>
<organism evidence="13 14">
    <name type="scientific">Clostridium tagluense</name>
    <dbReference type="NCBI Taxonomy" id="360422"/>
    <lineage>
        <taxon>Bacteria</taxon>
        <taxon>Bacillati</taxon>
        <taxon>Bacillota</taxon>
        <taxon>Clostridia</taxon>
        <taxon>Eubacteriales</taxon>
        <taxon>Clostridiaceae</taxon>
        <taxon>Clostridium</taxon>
    </lineage>
</organism>
<dbReference type="GO" id="GO:0005886">
    <property type="term" value="C:plasma membrane"/>
    <property type="evidence" value="ECO:0007669"/>
    <property type="project" value="UniProtKB-SubCell"/>
</dbReference>
<dbReference type="PANTHER" id="PTHR13822:SF10">
    <property type="entry name" value="ATP SYNTHASE EPSILON CHAIN, CHLOROPLASTIC"/>
    <property type="match status" value="1"/>
</dbReference>
<dbReference type="GO" id="GO:0005524">
    <property type="term" value="F:ATP binding"/>
    <property type="evidence" value="ECO:0007669"/>
    <property type="project" value="UniProtKB-UniRule"/>
</dbReference>
<dbReference type="NCBIfam" id="TIGR01216">
    <property type="entry name" value="ATP_synt_epsi"/>
    <property type="match status" value="1"/>
</dbReference>
<dbReference type="OrthoDB" id="9804110at2"/>
<proteinExistence type="inferred from homology"/>
<dbReference type="InterPro" id="IPR036771">
    <property type="entry name" value="ATPsynth_dsu/esu_N"/>
</dbReference>
<keyword evidence="5 9" id="KW-0406">Ion transport</keyword>
<keyword evidence="9" id="KW-0375">Hydrogen ion transport</keyword>
<dbReference type="Proteomes" id="UP000287872">
    <property type="component" value="Unassembled WGS sequence"/>
</dbReference>
<sequence>MAKNIKLTILTPEKEFYSGEILRLNTEGEDGRFTILASHVPMVSPLKPTVTIFTDLAGKELKVFTSTGILRVYTDNVEILCSACEWPEDIDILRTKKAKERAEERLLHTDGIDLKRAENAILRSIMRMKTKE</sequence>
<gene>
    <name evidence="9 13" type="primary">atpC</name>
    <name evidence="13" type="ORF">Ctaglu_01790</name>
</gene>
<dbReference type="InterPro" id="IPR020546">
    <property type="entry name" value="ATP_synth_F1_dsu/esu_N"/>
</dbReference>
<evidence type="ECO:0000313" key="14">
    <source>
        <dbReference type="Proteomes" id="UP000287872"/>
    </source>
</evidence>
<comment type="subcellular location">
    <subcellularLocation>
        <location evidence="9">Cell membrane</location>
        <topology evidence="9">Peripheral membrane protein</topology>
    </subcellularLocation>
    <subcellularLocation>
        <location evidence="1">Endomembrane system</location>
        <topology evidence="1">Peripheral membrane protein</topology>
    </subcellularLocation>
</comment>
<dbReference type="EMBL" id="BHYK01000001">
    <property type="protein sequence ID" value="GCD08556.1"/>
    <property type="molecule type" value="Genomic_DNA"/>
</dbReference>
<evidence type="ECO:0000256" key="1">
    <source>
        <dbReference type="ARBA" id="ARBA00004184"/>
    </source>
</evidence>
<dbReference type="InterPro" id="IPR001469">
    <property type="entry name" value="ATP_synth_F1_dsu/esu"/>
</dbReference>
<dbReference type="HAMAP" id="MF_00530">
    <property type="entry name" value="ATP_synth_epsil_bac"/>
    <property type="match status" value="1"/>
</dbReference>
<dbReference type="GO" id="GO:0045259">
    <property type="term" value="C:proton-transporting ATP synthase complex"/>
    <property type="evidence" value="ECO:0007669"/>
    <property type="project" value="UniProtKB-KW"/>
</dbReference>
<dbReference type="PANTHER" id="PTHR13822">
    <property type="entry name" value="ATP SYNTHASE DELTA/EPSILON CHAIN"/>
    <property type="match status" value="1"/>
</dbReference>
<dbReference type="GO" id="GO:0012505">
    <property type="term" value="C:endomembrane system"/>
    <property type="evidence" value="ECO:0007669"/>
    <property type="project" value="UniProtKB-SubCell"/>
</dbReference>
<dbReference type="Pfam" id="PF02823">
    <property type="entry name" value="ATP-synt_DE_N"/>
    <property type="match status" value="1"/>
</dbReference>
<evidence type="ECO:0000256" key="8">
    <source>
        <dbReference type="ARBA" id="ARBA00023310"/>
    </source>
</evidence>
<protein>
    <recommendedName>
        <fullName evidence="9">ATP synthase epsilon chain</fullName>
    </recommendedName>
    <alternativeName>
        <fullName evidence="9">ATP synthase F1 sector epsilon subunit</fullName>
    </alternativeName>
    <alternativeName>
        <fullName evidence="9">F-ATPase epsilon subunit</fullName>
    </alternativeName>
</protein>
<dbReference type="RefSeq" id="WP_124997123.1">
    <property type="nucleotide sequence ID" value="NZ_BHYK01000001.1"/>
</dbReference>
<evidence type="ECO:0000256" key="5">
    <source>
        <dbReference type="ARBA" id="ARBA00023065"/>
    </source>
</evidence>
<comment type="similarity">
    <text evidence="2 9 10">Belongs to the ATPase epsilon chain family.</text>
</comment>
<dbReference type="CDD" id="cd12152">
    <property type="entry name" value="F1-ATPase_delta"/>
    <property type="match status" value="1"/>
</dbReference>
<dbReference type="SUPFAM" id="SSF51344">
    <property type="entry name" value="Epsilon subunit of F1F0-ATP synthase N-terminal domain"/>
    <property type="match status" value="1"/>
</dbReference>
<evidence type="ECO:0000256" key="7">
    <source>
        <dbReference type="ARBA" id="ARBA00023196"/>
    </source>
</evidence>
<keyword evidence="14" id="KW-1185">Reference proteome</keyword>
<dbReference type="NCBIfam" id="NF009984">
    <property type="entry name" value="PRK13450.1"/>
    <property type="match status" value="1"/>
</dbReference>
<evidence type="ECO:0000313" key="13">
    <source>
        <dbReference type="EMBL" id="GCD08556.1"/>
    </source>
</evidence>
<dbReference type="Pfam" id="PF00401">
    <property type="entry name" value="ATP-synt_DE"/>
    <property type="match status" value="1"/>
</dbReference>
<dbReference type="GO" id="GO:0046933">
    <property type="term" value="F:proton-transporting ATP synthase activity, rotational mechanism"/>
    <property type="evidence" value="ECO:0007669"/>
    <property type="project" value="UniProtKB-UniRule"/>
</dbReference>
<evidence type="ECO:0000256" key="10">
    <source>
        <dbReference type="RuleBase" id="RU003656"/>
    </source>
</evidence>